<protein>
    <submittedName>
        <fullName evidence="2">Uncharacterized protein</fullName>
    </submittedName>
</protein>
<feature type="compositionally biased region" description="Low complexity" evidence="1">
    <location>
        <begin position="48"/>
        <end position="62"/>
    </location>
</feature>
<organism evidence="2 3">
    <name type="scientific">Crenichthys baileyi</name>
    <name type="common">White River springfish</name>
    <dbReference type="NCBI Taxonomy" id="28760"/>
    <lineage>
        <taxon>Eukaryota</taxon>
        <taxon>Metazoa</taxon>
        <taxon>Chordata</taxon>
        <taxon>Craniata</taxon>
        <taxon>Vertebrata</taxon>
        <taxon>Euteleostomi</taxon>
        <taxon>Actinopterygii</taxon>
        <taxon>Neopterygii</taxon>
        <taxon>Teleostei</taxon>
        <taxon>Neoteleostei</taxon>
        <taxon>Acanthomorphata</taxon>
        <taxon>Ovalentaria</taxon>
        <taxon>Atherinomorphae</taxon>
        <taxon>Cyprinodontiformes</taxon>
        <taxon>Goodeidae</taxon>
        <taxon>Crenichthys</taxon>
    </lineage>
</organism>
<evidence type="ECO:0000313" key="2">
    <source>
        <dbReference type="EMBL" id="KAK5600291.1"/>
    </source>
</evidence>
<dbReference type="EMBL" id="JAHHUM010002892">
    <property type="protein sequence ID" value="KAK5600291.1"/>
    <property type="molecule type" value="Genomic_DNA"/>
</dbReference>
<proteinExistence type="predicted"/>
<reference evidence="2 3" key="1">
    <citation type="submission" date="2021-06" db="EMBL/GenBank/DDBJ databases">
        <authorList>
            <person name="Palmer J.M."/>
        </authorList>
    </citation>
    <scope>NUCLEOTIDE SEQUENCE [LARGE SCALE GENOMIC DNA]</scope>
    <source>
        <strain evidence="2 3">MEX-2019</strain>
        <tissue evidence="2">Muscle</tissue>
    </source>
</reference>
<evidence type="ECO:0000313" key="3">
    <source>
        <dbReference type="Proteomes" id="UP001311232"/>
    </source>
</evidence>
<dbReference type="AlphaFoldDB" id="A0AAV9QUI9"/>
<dbReference type="Proteomes" id="UP001311232">
    <property type="component" value="Unassembled WGS sequence"/>
</dbReference>
<feature type="region of interest" description="Disordered" evidence="1">
    <location>
        <begin position="26"/>
        <end position="78"/>
    </location>
</feature>
<accession>A0AAV9QUI9</accession>
<sequence length="114" mass="12039">MFTTSRRRYDASAQVIEGLCEAAAPAHGTEGLGDTSAPAHGTEGLSNASIAVHATAASVSTVGQPDAKERMEDTQPPVHCSKAFQGFKKRLVLVLTSESSDKEFEDKPPDPVLE</sequence>
<keyword evidence="3" id="KW-1185">Reference proteome</keyword>
<gene>
    <name evidence="2" type="ORF">CRENBAI_002650</name>
</gene>
<evidence type="ECO:0000256" key="1">
    <source>
        <dbReference type="SAM" id="MobiDB-lite"/>
    </source>
</evidence>
<comment type="caution">
    <text evidence="2">The sequence shown here is derived from an EMBL/GenBank/DDBJ whole genome shotgun (WGS) entry which is preliminary data.</text>
</comment>
<name>A0AAV9QUI9_9TELE</name>